<feature type="region of interest" description="Disordered" evidence="1">
    <location>
        <begin position="170"/>
        <end position="189"/>
    </location>
</feature>
<feature type="compositionally biased region" description="Polar residues" evidence="1">
    <location>
        <begin position="25"/>
        <end position="46"/>
    </location>
</feature>
<dbReference type="OMA" id="FRRIMAN"/>
<sequence length="249" mass="28192">MQSFSPIYATPTTPSSSRTPLQHRPLNSSPLAAQSAKMSSPLTSTQTRRRSQYKPQIPAGNTPTAEEDPQKAFLRSRFKARCIERAVKARETAIRGRRAGTLSEPSSDDFPMDDDEEEDDDDIMQDELFRRIMANVNQKHRHSYKVSYAQEVGSSFDPDFEDINRWEQELAPGDEQSEQDEEFPDDFGDLDDEEILAYAEECAQRAALADFEDIPLEDLLGWSDGEDLESTPVQNSTPYQDHDDGMDMS</sequence>
<feature type="region of interest" description="Disordered" evidence="1">
    <location>
        <begin position="1"/>
        <end position="73"/>
    </location>
</feature>
<feature type="compositionally biased region" description="Acidic residues" evidence="1">
    <location>
        <begin position="175"/>
        <end position="189"/>
    </location>
</feature>
<dbReference type="Proteomes" id="UP000054270">
    <property type="component" value="Unassembled WGS sequence"/>
</dbReference>
<protein>
    <submittedName>
        <fullName evidence="2">Uncharacterized protein</fullName>
    </submittedName>
</protein>
<evidence type="ECO:0000313" key="3">
    <source>
        <dbReference type="Proteomes" id="UP000054270"/>
    </source>
</evidence>
<accession>A0A0D2NRW1</accession>
<evidence type="ECO:0000313" key="2">
    <source>
        <dbReference type="EMBL" id="KJA21529.1"/>
    </source>
</evidence>
<dbReference type="AlphaFoldDB" id="A0A0D2NRW1"/>
<proteinExistence type="predicted"/>
<evidence type="ECO:0000256" key="1">
    <source>
        <dbReference type="SAM" id="MobiDB-lite"/>
    </source>
</evidence>
<feature type="region of interest" description="Disordered" evidence="1">
    <location>
        <begin position="89"/>
        <end position="120"/>
    </location>
</feature>
<feature type="region of interest" description="Disordered" evidence="1">
    <location>
        <begin position="222"/>
        <end position="249"/>
    </location>
</feature>
<gene>
    <name evidence="2" type="ORF">HYPSUDRAFT_140457</name>
</gene>
<feature type="compositionally biased region" description="Basic and acidic residues" evidence="1">
    <location>
        <begin position="240"/>
        <end position="249"/>
    </location>
</feature>
<dbReference type="OrthoDB" id="3268127at2759"/>
<dbReference type="EMBL" id="KN817557">
    <property type="protein sequence ID" value="KJA21529.1"/>
    <property type="molecule type" value="Genomic_DNA"/>
</dbReference>
<reference evidence="3" key="1">
    <citation type="submission" date="2014-04" db="EMBL/GenBank/DDBJ databases">
        <title>Evolutionary Origins and Diversification of the Mycorrhizal Mutualists.</title>
        <authorList>
            <consortium name="DOE Joint Genome Institute"/>
            <consortium name="Mycorrhizal Genomics Consortium"/>
            <person name="Kohler A."/>
            <person name="Kuo A."/>
            <person name="Nagy L.G."/>
            <person name="Floudas D."/>
            <person name="Copeland A."/>
            <person name="Barry K.W."/>
            <person name="Cichocki N."/>
            <person name="Veneault-Fourrey C."/>
            <person name="LaButti K."/>
            <person name="Lindquist E.A."/>
            <person name="Lipzen A."/>
            <person name="Lundell T."/>
            <person name="Morin E."/>
            <person name="Murat C."/>
            <person name="Riley R."/>
            <person name="Ohm R."/>
            <person name="Sun H."/>
            <person name="Tunlid A."/>
            <person name="Henrissat B."/>
            <person name="Grigoriev I.V."/>
            <person name="Hibbett D.S."/>
            <person name="Martin F."/>
        </authorList>
    </citation>
    <scope>NUCLEOTIDE SEQUENCE [LARGE SCALE GENOMIC DNA]</scope>
    <source>
        <strain evidence="3">FD-334 SS-4</strain>
    </source>
</reference>
<feature type="compositionally biased region" description="Low complexity" evidence="1">
    <location>
        <begin position="10"/>
        <end position="20"/>
    </location>
</feature>
<name>A0A0D2NRW1_HYPSF</name>
<keyword evidence="3" id="KW-1185">Reference proteome</keyword>
<feature type="compositionally biased region" description="Acidic residues" evidence="1">
    <location>
        <begin position="106"/>
        <end position="120"/>
    </location>
</feature>
<organism evidence="2 3">
    <name type="scientific">Hypholoma sublateritium (strain FD-334 SS-4)</name>
    <dbReference type="NCBI Taxonomy" id="945553"/>
    <lineage>
        <taxon>Eukaryota</taxon>
        <taxon>Fungi</taxon>
        <taxon>Dikarya</taxon>
        <taxon>Basidiomycota</taxon>
        <taxon>Agaricomycotina</taxon>
        <taxon>Agaricomycetes</taxon>
        <taxon>Agaricomycetidae</taxon>
        <taxon>Agaricales</taxon>
        <taxon>Agaricineae</taxon>
        <taxon>Strophariaceae</taxon>
        <taxon>Hypholoma</taxon>
    </lineage>
</organism>